<dbReference type="Pfam" id="PF02416">
    <property type="entry name" value="TatA_B_E"/>
    <property type="match status" value="1"/>
</dbReference>
<dbReference type="GO" id="GO:0006886">
    <property type="term" value="P:intracellular protein transport"/>
    <property type="evidence" value="ECO:0007669"/>
    <property type="project" value="UniProtKB-ARBA"/>
</dbReference>
<sequence length="110" mass="11869">MALNGTGALKDCPARRCKCQSLGQRRQAGWQRRPARQVTTMGLFGLGIPELAIIAGVATLLFGPSKLPGLGKELGKTVKSFQGAAKEFETELKKASEEAKTLPEDDNKRQ</sequence>
<accession>A0AAW1NMQ1</accession>
<evidence type="ECO:0000256" key="2">
    <source>
        <dbReference type="ARBA" id="ARBA00022448"/>
    </source>
</evidence>
<evidence type="ECO:0000256" key="1">
    <source>
        <dbReference type="ARBA" id="ARBA00004581"/>
    </source>
</evidence>
<evidence type="ECO:0000256" key="3">
    <source>
        <dbReference type="ARBA" id="ARBA00022692"/>
    </source>
</evidence>
<protein>
    <recommendedName>
        <fullName evidence="13">Sec-independent protein translocase protein TatA</fullName>
    </recommendedName>
</protein>
<feature type="coiled-coil region" evidence="9">
    <location>
        <begin position="78"/>
        <end position="105"/>
    </location>
</feature>
<name>A0AAW1NMQ1_9CHLO</name>
<reference evidence="11 12" key="1">
    <citation type="journal article" date="2024" name="Nat. Commun.">
        <title>Phylogenomics reveals the evolutionary origins of lichenization in chlorophyte algae.</title>
        <authorList>
            <person name="Puginier C."/>
            <person name="Libourel C."/>
            <person name="Otte J."/>
            <person name="Skaloud P."/>
            <person name="Haon M."/>
            <person name="Grisel S."/>
            <person name="Petersen M."/>
            <person name="Berrin J.G."/>
            <person name="Delaux P.M."/>
            <person name="Dal Grande F."/>
            <person name="Keller J."/>
        </authorList>
    </citation>
    <scope>NUCLEOTIDE SEQUENCE [LARGE SCALE GENOMIC DNA]</scope>
    <source>
        <strain evidence="11 12">SAG 2036</strain>
    </source>
</reference>
<dbReference type="AlphaFoldDB" id="A0AAW1NMQ1"/>
<keyword evidence="9" id="KW-0175">Coiled coil</keyword>
<gene>
    <name evidence="11" type="ORF">WJX73_005756</name>
</gene>
<dbReference type="GO" id="GO:0009535">
    <property type="term" value="C:chloroplast thylakoid membrane"/>
    <property type="evidence" value="ECO:0007669"/>
    <property type="project" value="UniProtKB-SubCell"/>
</dbReference>
<keyword evidence="5 10" id="KW-1133">Transmembrane helix</keyword>
<keyword evidence="4" id="KW-0653">Protein transport</keyword>
<dbReference type="Proteomes" id="UP001465755">
    <property type="component" value="Unassembled WGS sequence"/>
</dbReference>
<keyword evidence="2" id="KW-0813">Transport</keyword>
<keyword evidence="7 10" id="KW-0472">Membrane</keyword>
<keyword evidence="6" id="KW-0811">Translocation</keyword>
<evidence type="ECO:0000313" key="12">
    <source>
        <dbReference type="Proteomes" id="UP001465755"/>
    </source>
</evidence>
<evidence type="ECO:0008006" key="13">
    <source>
        <dbReference type="Google" id="ProtNLM"/>
    </source>
</evidence>
<keyword evidence="3 10" id="KW-0812">Transmembrane</keyword>
<evidence type="ECO:0000256" key="5">
    <source>
        <dbReference type="ARBA" id="ARBA00022989"/>
    </source>
</evidence>
<proteinExistence type="inferred from homology"/>
<dbReference type="InterPro" id="IPR006312">
    <property type="entry name" value="TatA/E"/>
</dbReference>
<evidence type="ECO:0000256" key="6">
    <source>
        <dbReference type="ARBA" id="ARBA00023010"/>
    </source>
</evidence>
<dbReference type="Gene3D" id="1.20.5.3310">
    <property type="match status" value="1"/>
</dbReference>
<dbReference type="GO" id="GO:0043953">
    <property type="term" value="P:protein transport by the Tat complex"/>
    <property type="evidence" value="ECO:0007669"/>
    <property type="project" value="InterPro"/>
</dbReference>
<dbReference type="NCBIfam" id="NF011429">
    <property type="entry name" value="PRK14857.1"/>
    <property type="match status" value="1"/>
</dbReference>
<dbReference type="PANTHER" id="PTHR33162:SF1">
    <property type="entry name" value="SEC-INDEPENDENT PROTEIN TRANSLOCASE PROTEIN TATA, CHLOROPLASTIC"/>
    <property type="match status" value="1"/>
</dbReference>
<evidence type="ECO:0000256" key="9">
    <source>
        <dbReference type="SAM" id="Coils"/>
    </source>
</evidence>
<dbReference type="InterPro" id="IPR003369">
    <property type="entry name" value="TatA/B/E"/>
</dbReference>
<organism evidence="11 12">
    <name type="scientific">Symbiochloris irregularis</name>
    <dbReference type="NCBI Taxonomy" id="706552"/>
    <lineage>
        <taxon>Eukaryota</taxon>
        <taxon>Viridiplantae</taxon>
        <taxon>Chlorophyta</taxon>
        <taxon>core chlorophytes</taxon>
        <taxon>Trebouxiophyceae</taxon>
        <taxon>Trebouxiales</taxon>
        <taxon>Trebouxiaceae</taxon>
        <taxon>Symbiochloris</taxon>
    </lineage>
</organism>
<comment type="subcellular location">
    <subcellularLocation>
        <location evidence="1">Plastid</location>
        <location evidence="1">Chloroplast thylakoid membrane</location>
        <topology evidence="1">Single-pass membrane protein</topology>
    </subcellularLocation>
</comment>
<dbReference type="PANTHER" id="PTHR33162">
    <property type="entry name" value="SEC-INDEPENDENT PROTEIN TRANSLOCASE PROTEIN TATA, CHLOROPLASTIC"/>
    <property type="match status" value="1"/>
</dbReference>
<feature type="transmembrane region" description="Helical" evidence="10">
    <location>
        <begin position="41"/>
        <end position="62"/>
    </location>
</feature>
<evidence type="ECO:0000256" key="4">
    <source>
        <dbReference type="ARBA" id="ARBA00022927"/>
    </source>
</evidence>
<evidence type="ECO:0000256" key="8">
    <source>
        <dbReference type="ARBA" id="ARBA00025340"/>
    </source>
</evidence>
<keyword evidence="12" id="KW-1185">Reference proteome</keyword>
<evidence type="ECO:0000256" key="10">
    <source>
        <dbReference type="SAM" id="Phobius"/>
    </source>
</evidence>
<evidence type="ECO:0000256" key="7">
    <source>
        <dbReference type="ARBA" id="ARBA00023136"/>
    </source>
</evidence>
<evidence type="ECO:0000313" key="11">
    <source>
        <dbReference type="EMBL" id="KAK9787131.1"/>
    </source>
</evidence>
<dbReference type="HAMAP" id="MF_00236">
    <property type="entry name" value="TatA_E"/>
    <property type="match status" value="1"/>
</dbReference>
<dbReference type="NCBIfam" id="TIGR01411">
    <property type="entry name" value="tatAE"/>
    <property type="match status" value="1"/>
</dbReference>
<comment type="function">
    <text evidence="8">Part of the twin-arginine translocation (Tat) system that transports large folded proteins containing a characteristic twin-arginine motif in their signal peptide across the thylakoid membrane. Involved in delta pH-dependent protein transport required for chloroplast development, especially thylakoid membrane formation. TATC and TATB mediate precursor recognition, whereas TATA facilitates translocation.</text>
</comment>
<comment type="caution">
    <text evidence="11">The sequence shown here is derived from an EMBL/GenBank/DDBJ whole genome shotgun (WGS) entry which is preliminary data.</text>
</comment>
<dbReference type="EMBL" id="JALJOQ010000254">
    <property type="protein sequence ID" value="KAK9787131.1"/>
    <property type="molecule type" value="Genomic_DNA"/>
</dbReference>